<name>A0A4Y2BZ62_ARAVE</name>
<dbReference type="EMBL" id="BGPR01000122">
    <property type="protein sequence ID" value="GBL96626.1"/>
    <property type="molecule type" value="Genomic_DNA"/>
</dbReference>
<sequence length="154" mass="17509">MMGRYRSGYHSYSPIQTSGWRHAISRRALFVNKSRVKIANCVFLAIGRKQKIGRMQAEVRGRRAMNDPTTTVGVSKTIYGLQRFFFFLFSKIKLKGHVTSKALITDAQLISIPMRLPPVVHAYSWPVFCLSTSIIRFLLQLSSRVIMLTGKTVV</sequence>
<reference evidence="1 2" key="1">
    <citation type="journal article" date="2019" name="Sci. Rep.">
        <title>Orb-weaving spider Araneus ventricosus genome elucidates the spidroin gene catalogue.</title>
        <authorList>
            <person name="Kono N."/>
            <person name="Nakamura H."/>
            <person name="Ohtoshi R."/>
            <person name="Moran D.A.P."/>
            <person name="Shinohara A."/>
            <person name="Yoshida Y."/>
            <person name="Fujiwara M."/>
            <person name="Mori M."/>
            <person name="Tomita M."/>
            <person name="Arakawa K."/>
        </authorList>
    </citation>
    <scope>NUCLEOTIDE SEQUENCE [LARGE SCALE GENOMIC DNA]</scope>
</reference>
<evidence type="ECO:0000313" key="2">
    <source>
        <dbReference type="Proteomes" id="UP000499080"/>
    </source>
</evidence>
<accession>A0A4Y2BZ62</accession>
<keyword evidence="2" id="KW-1185">Reference proteome</keyword>
<evidence type="ECO:0000313" key="1">
    <source>
        <dbReference type="EMBL" id="GBL96626.1"/>
    </source>
</evidence>
<organism evidence="1 2">
    <name type="scientific">Araneus ventricosus</name>
    <name type="common">Orbweaver spider</name>
    <name type="synonym">Epeira ventricosa</name>
    <dbReference type="NCBI Taxonomy" id="182803"/>
    <lineage>
        <taxon>Eukaryota</taxon>
        <taxon>Metazoa</taxon>
        <taxon>Ecdysozoa</taxon>
        <taxon>Arthropoda</taxon>
        <taxon>Chelicerata</taxon>
        <taxon>Arachnida</taxon>
        <taxon>Araneae</taxon>
        <taxon>Araneomorphae</taxon>
        <taxon>Entelegynae</taxon>
        <taxon>Araneoidea</taxon>
        <taxon>Araneidae</taxon>
        <taxon>Araneus</taxon>
    </lineage>
</organism>
<dbReference type="Proteomes" id="UP000499080">
    <property type="component" value="Unassembled WGS sequence"/>
</dbReference>
<gene>
    <name evidence="1" type="ORF">AVEN_207792_1</name>
</gene>
<dbReference type="AlphaFoldDB" id="A0A4Y2BZ62"/>
<comment type="caution">
    <text evidence="1">The sequence shown here is derived from an EMBL/GenBank/DDBJ whole genome shotgun (WGS) entry which is preliminary data.</text>
</comment>
<protein>
    <submittedName>
        <fullName evidence="1">Uncharacterized protein</fullName>
    </submittedName>
</protein>
<proteinExistence type="predicted"/>